<dbReference type="AlphaFoldDB" id="A0A4Y5YMN7"/>
<evidence type="ECO:0000313" key="2">
    <source>
        <dbReference type="Proteomes" id="UP000316125"/>
    </source>
</evidence>
<reference evidence="1 2" key="1">
    <citation type="submission" date="2019-06" db="EMBL/GenBank/DDBJ databases">
        <title>Complete genome of Microbacterium foliorum M2.</title>
        <authorList>
            <person name="Cao G."/>
        </authorList>
    </citation>
    <scope>NUCLEOTIDE SEQUENCE [LARGE SCALE GENOMIC DNA]</scope>
    <source>
        <strain evidence="1 2">M2</strain>
    </source>
</reference>
<proteinExistence type="predicted"/>
<name>A0A4Y5YMN7_9MICO</name>
<dbReference type="EMBL" id="CP041040">
    <property type="protein sequence ID" value="QDE33795.1"/>
    <property type="molecule type" value="Genomic_DNA"/>
</dbReference>
<dbReference type="RefSeq" id="WP_140036081.1">
    <property type="nucleotide sequence ID" value="NZ_CP041040.1"/>
</dbReference>
<accession>A0A4Y5YMN7</accession>
<dbReference type="Proteomes" id="UP000316125">
    <property type="component" value="Chromosome"/>
</dbReference>
<protein>
    <submittedName>
        <fullName evidence="1">Uncharacterized protein</fullName>
    </submittedName>
</protein>
<gene>
    <name evidence="1" type="ORF">FIV50_02705</name>
</gene>
<organism evidence="1 2">
    <name type="scientific">Microbacterium foliorum</name>
    <dbReference type="NCBI Taxonomy" id="104336"/>
    <lineage>
        <taxon>Bacteria</taxon>
        <taxon>Bacillati</taxon>
        <taxon>Actinomycetota</taxon>
        <taxon>Actinomycetes</taxon>
        <taxon>Micrococcales</taxon>
        <taxon>Microbacteriaceae</taxon>
        <taxon>Microbacterium</taxon>
    </lineage>
</organism>
<evidence type="ECO:0000313" key="1">
    <source>
        <dbReference type="EMBL" id="QDE33795.1"/>
    </source>
</evidence>
<dbReference type="OrthoDB" id="5072045at2"/>
<sequence length="91" mass="9789">MCERSVVQTRVSIDGSSFVLAPSQDIEQLCDRLEAAVTGTGRAVLFVAADERRVRALITPSSRVVISEEDVHVDSDDAVLSLNGSGSWDLL</sequence>